<dbReference type="RefSeq" id="WP_109102165.1">
    <property type="nucleotide sequence ID" value="NZ_QDKQ01000058.1"/>
</dbReference>
<feature type="transmembrane region" description="Helical" evidence="1">
    <location>
        <begin position="88"/>
        <end position="106"/>
    </location>
</feature>
<comment type="caution">
    <text evidence="2">The sequence shown here is derived from an EMBL/GenBank/DDBJ whole genome shotgun (WGS) entry which is preliminary data.</text>
</comment>
<dbReference type="OrthoDB" id="9815686at2"/>
<evidence type="ECO:0000256" key="1">
    <source>
        <dbReference type="SAM" id="Phobius"/>
    </source>
</evidence>
<dbReference type="AlphaFoldDB" id="A0A2T9JQ28"/>
<evidence type="ECO:0000313" key="3">
    <source>
        <dbReference type="Proteomes" id="UP000245073"/>
    </source>
</evidence>
<gene>
    <name evidence="2" type="ORF">DDF67_17620</name>
</gene>
<organism evidence="2 3">
    <name type="scientific">Caulobacter endophyticus</name>
    <dbReference type="NCBI Taxonomy" id="2172652"/>
    <lineage>
        <taxon>Bacteria</taxon>
        <taxon>Pseudomonadati</taxon>
        <taxon>Pseudomonadota</taxon>
        <taxon>Alphaproteobacteria</taxon>
        <taxon>Caulobacterales</taxon>
        <taxon>Caulobacteraceae</taxon>
        <taxon>Caulobacter</taxon>
    </lineage>
</organism>
<keyword evidence="1" id="KW-0812">Transmembrane</keyword>
<keyword evidence="1" id="KW-0472">Membrane</keyword>
<accession>A0A2T9JQ28</accession>
<reference evidence="2 3" key="1">
    <citation type="submission" date="2018-04" db="EMBL/GenBank/DDBJ databases">
        <title>The genome sequence of Caulobacter sp. 744.</title>
        <authorList>
            <person name="Gao J."/>
            <person name="Sun J."/>
        </authorList>
    </citation>
    <scope>NUCLEOTIDE SEQUENCE [LARGE SCALE GENOMIC DNA]</scope>
    <source>
        <strain evidence="2 3">774</strain>
    </source>
</reference>
<feature type="transmembrane region" description="Helical" evidence="1">
    <location>
        <begin position="112"/>
        <end position="133"/>
    </location>
</feature>
<evidence type="ECO:0008006" key="4">
    <source>
        <dbReference type="Google" id="ProtNLM"/>
    </source>
</evidence>
<feature type="transmembrane region" description="Helical" evidence="1">
    <location>
        <begin position="57"/>
        <end position="76"/>
    </location>
</feature>
<feature type="transmembrane region" description="Helical" evidence="1">
    <location>
        <begin position="145"/>
        <end position="169"/>
    </location>
</feature>
<dbReference type="EMBL" id="QDKQ01000058">
    <property type="protein sequence ID" value="PVM85736.1"/>
    <property type="molecule type" value="Genomic_DNA"/>
</dbReference>
<dbReference type="Pfam" id="PF10067">
    <property type="entry name" value="DUF2306"/>
    <property type="match status" value="1"/>
</dbReference>
<sequence>MAQTSLSMHDAAARRFRLKGLAGVLVATALAAAPVVMARNGVHLPDLSLIAAAPAKIQIHIAAALAALAIGTVLMVGVKGTRMHRALGWTWVVAMAATAVSSLFIREMNHGAMSWIHLLSGWTIVALPMAVYAARRHNVHMHRRFMTGLFVGGLLIAGAFTFLPGRLLWRVFFG</sequence>
<keyword evidence="1" id="KW-1133">Transmembrane helix</keyword>
<evidence type="ECO:0000313" key="2">
    <source>
        <dbReference type="EMBL" id="PVM85736.1"/>
    </source>
</evidence>
<dbReference type="InterPro" id="IPR018750">
    <property type="entry name" value="DUF2306_membrane"/>
</dbReference>
<proteinExistence type="predicted"/>
<keyword evidence="3" id="KW-1185">Reference proteome</keyword>
<name>A0A2T9JQ28_9CAUL</name>
<dbReference type="Proteomes" id="UP000245073">
    <property type="component" value="Unassembled WGS sequence"/>
</dbReference>
<protein>
    <recommendedName>
        <fullName evidence="4">DUF2306 domain-containing protein</fullName>
    </recommendedName>
</protein>